<evidence type="ECO:0000313" key="3">
    <source>
        <dbReference type="Proteomes" id="UP001597343"/>
    </source>
</evidence>
<reference evidence="3" key="1">
    <citation type="journal article" date="2019" name="Int. J. Syst. Evol. Microbiol.">
        <title>The Global Catalogue of Microorganisms (GCM) 10K type strain sequencing project: providing services to taxonomists for standard genome sequencing and annotation.</title>
        <authorList>
            <consortium name="The Broad Institute Genomics Platform"/>
            <consortium name="The Broad Institute Genome Sequencing Center for Infectious Disease"/>
            <person name="Wu L."/>
            <person name="Ma J."/>
        </authorList>
    </citation>
    <scope>NUCLEOTIDE SEQUENCE [LARGE SCALE GENOMIC DNA]</scope>
    <source>
        <strain evidence="3">CGMCC 1.13574</strain>
    </source>
</reference>
<keyword evidence="1" id="KW-0812">Transmembrane</keyword>
<proteinExistence type="predicted"/>
<dbReference type="Proteomes" id="UP001597343">
    <property type="component" value="Unassembled WGS sequence"/>
</dbReference>
<sequence>MLGKLIDLLMVLSALGALTFVVLAFRNRTNLRFMRLRELFTGLFFIFWGLGDIVSRDSAAFGMAFISLGAIWMFLFLRTKYLK</sequence>
<protein>
    <submittedName>
        <fullName evidence="2">Uncharacterized protein</fullName>
    </submittedName>
</protein>
<evidence type="ECO:0000256" key="1">
    <source>
        <dbReference type="SAM" id="Phobius"/>
    </source>
</evidence>
<keyword evidence="3" id="KW-1185">Reference proteome</keyword>
<gene>
    <name evidence="2" type="ORF">ACFSOY_11510</name>
</gene>
<organism evidence="2 3">
    <name type="scientific">Tumebacillus lipolyticus</name>
    <dbReference type="NCBI Taxonomy" id="1280370"/>
    <lineage>
        <taxon>Bacteria</taxon>
        <taxon>Bacillati</taxon>
        <taxon>Bacillota</taxon>
        <taxon>Bacilli</taxon>
        <taxon>Bacillales</taxon>
        <taxon>Alicyclobacillaceae</taxon>
        <taxon>Tumebacillus</taxon>
    </lineage>
</organism>
<name>A0ABW4ZY96_9BACL</name>
<accession>A0ABW4ZY96</accession>
<feature type="transmembrane region" description="Helical" evidence="1">
    <location>
        <begin position="37"/>
        <end position="54"/>
    </location>
</feature>
<keyword evidence="1" id="KW-0472">Membrane</keyword>
<feature type="transmembrane region" description="Helical" evidence="1">
    <location>
        <begin position="6"/>
        <end position="25"/>
    </location>
</feature>
<dbReference type="RefSeq" id="WP_386046715.1">
    <property type="nucleotide sequence ID" value="NZ_JBHUIO010000005.1"/>
</dbReference>
<feature type="transmembrane region" description="Helical" evidence="1">
    <location>
        <begin position="60"/>
        <end position="77"/>
    </location>
</feature>
<keyword evidence="1" id="KW-1133">Transmembrane helix</keyword>
<evidence type="ECO:0000313" key="2">
    <source>
        <dbReference type="EMBL" id="MFD2170629.1"/>
    </source>
</evidence>
<comment type="caution">
    <text evidence="2">The sequence shown here is derived from an EMBL/GenBank/DDBJ whole genome shotgun (WGS) entry which is preliminary data.</text>
</comment>
<dbReference type="EMBL" id="JBHUIO010000005">
    <property type="protein sequence ID" value="MFD2170629.1"/>
    <property type="molecule type" value="Genomic_DNA"/>
</dbReference>